<sequence>MSVLESNWICRSPFERSLATKNESLVFSTFHTPPARLNFQDRIFTYTDEGVAEGIALLQQ</sequence>
<keyword evidence="2" id="KW-1185">Reference proteome</keyword>
<proteinExistence type="predicted"/>
<dbReference type="Proteomes" id="UP001526143">
    <property type="component" value="Unassembled WGS sequence"/>
</dbReference>
<evidence type="ECO:0000313" key="2">
    <source>
        <dbReference type="Proteomes" id="UP001526143"/>
    </source>
</evidence>
<protein>
    <submittedName>
        <fullName evidence="1">Uncharacterized protein</fullName>
    </submittedName>
</protein>
<dbReference type="EMBL" id="JAOWRF010000107">
    <property type="protein sequence ID" value="MCV3213305.1"/>
    <property type="molecule type" value="Genomic_DNA"/>
</dbReference>
<comment type="caution">
    <text evidence="1">The sequence shown here is derived from an EMBL/GenBank/DDBJ whole genome shotgun (WGS) entry which is preliminary data.</text>
</comment>
<evidence type="ECO:0000313" key="1">
    <source>
        <dbReference type="EMBL" id="MCV3213305.1"/>
    </source>
</evidence>
<gene>
    <name evidence="1" type="ORF">OGM63_07165</name>
</gene>
<organism evidence="1 2">
    <name type="scientific">Plectonema radiosum NIES-515</name>
    <dbReference type="NCBI Taxonomy" id="2986073"/>
    <lineage>
        <taxon>Bacteria</taxon>
        <taxon>Bacillati</taxon>
        <taxon>Cyanobacteriota</taxon>
        <taxon>Cyanophyceae</taxon>
        <taxon>Oscillatoriophycideae</taxon>
        <taxon>Oscillatoriales</taxon>
        <taxon>Microcoleaceae</taxon>
        <taxon>Plectonema</taxon>
    </lineage>
</organism>
<dbReference type="RefSeq" id="WP_263744814.1">
    <property type="nucleotide sequence ID" value="NZ_JAOWRF010000107.1"/>
</dbReference>
<accession>A0ABT3AW44</accession>
<name>A0ABT3AW44_9CYAN</name>
<reference evidence="1 2" key="1">
    <citation type="submission" date="2022-10" db="EMBL/GenBank/DDBJ databases">
        <title>Identification of biosynthetic pathway for the production of the potent trypsin inhibitor radiosumin.</title>
        <authorList>
            <person name="Fewer D.P."/>
            <person name="Delbaje E."/>
            <person name="Ouyang X."/>
            <person name="Agostino P.D."/>
            <person name="Wahlsten M."/>
            <person name="Jokela J."/>
            <person name="Permi P."/>
            <person name="Haapaniemi E."/>
            <person name="Koistinen H."/>
        </authorList>
    </citation>
    <scope>NUCLEOTIDE SEQUENCE [LARGE SCALE GENOMIC DNA]</scope>
    <source>
        <strain evidence="1 2">NIES-515</strain>
    </source>
</reference>